<dbReference type="GeneID" id="64666354"/>
<dbReference type="Proteomes" id="UP001195769">
    <property type="component" value="Unassembled WGS sequence"/>
</dbReference>
<comment type="caution">
    <text evidence="2">The sequence shown here is derived from an EMBL/GenBank/DDBJ whole genome shotgun (WGS) entry which is preliminary data.</text>
</comment>
<organism evidence="2 3">
    <name type="scientific">Suillus fuscotomentosus</name>
    <dbReference type="NCBI Taxonomy" id="1912939"/>
    <lineage>
        <taxon>Eukaryota</taxon>
        <taxon>Fungi</taxon>
        <taxon>Dikarya</taxon>
        <taxon>Basidiomycota</taxon>
        <taxon>Agaricomycotina</taxon>
        <taxon>Agaricomycetes</taxon>
        <taxon>Agaricomycetidae</taxon>
        <taxon>Boletales</taxon>
        <taxon>Suillineae</taxon>
        <taxon>Suillaceae</taxon>
        <taxon>Suillus</taxon>
    </lineage>
</organism>
<feature type="chain" id="PRO_5041965388" evidence="1">
    <location>
        <begin position="19"/>
        <end position="308"/>
    </location>
</feature>
<evidence type="ECO:0000256" key="1">
    <source>
        <dbReference type="SAM" id="SignalP"/>
    </source>
</evidence>
<proteinExistence type="predicted"/>
<dbReference type="AlphaFoldDB" id="A0AAD4DN14"/>
<dbReference type="EMBL" id="JABBWK010000426">
    <property type="protein sequence ID" value="KAG1884231.1"/>
    <property type="molecule type" value="Genomic_DNA"/>
</dbReference>
<dbReference type="RefSeq" id="XP_041216253.1">
    <property type="nucleotide sequence ID" value="XM_041372056.1"/>
</dbReference>
<accession>A0AAD4DN14</accession>
<sequence>MCACLAVLLPAAAALVLSHPNPDPTQSVLKVSGSSYNIFGVSSSTYNKWGSFVLWECSPTCDLFRTGYDAARTMAGASCCTQSFQTSYYNCVSCAGVVIDGTDYTKAQADMDDFYVSCYDRGYPLQKLTLPGQDPSRTPSTYSRVGTSSIHGTLPSGWLTMSEWSPPSEPTTTSMSSLPSITVTLSGTFEFPPCTYTPQDSGWRRLSLPKLCNFFHIHAHNFKYCIRTKCRRKRSLVFGFWCYRIRIDRVLEKRNRTLTGNAAVSFFLLDWCSQMSFHLVDLYRCCTMYKVCELLLFTDSTDITRLTK</sequence>
<keyword evidence="1" id="KW-0732">Signal</keyword>
<reference evidence="2" key="1">
    <citation type="journal article" date="2020" name="New Phytol.">
        <title>Comparative genomics reveals dynamic genome evolution in host specialist ectomycorrhizal fungi.</title>
        <authorList>
            <person name="Lofgren L.A."/>
            <person name="Nguyen N.H."/>
            <person name="Vilgalys R."/>
            <person name="Ruytinx J."/>
            <person name="Liao H.L."/>
            <person name="Branco S."/>
            <person name="Kuo A."/>
            <person name="LaButti K."/>
            <person name="Lipzen A."/>
            <person name="Andreopoulos W."/>
            <person name="Pangilinan J."/>
            <person name="Riley R."/>
            <person name="Hundley H."/>
            <person name="Na H."/>
            <person name="Barry K."/>
            <person name="Grigoriev I.V."/>
            <person name="Stajich J.E."/>
            <person name="Kennedy P.G."/>
        </authorList>
    </citation>
    <scope>NUCLEOTIDE SEQUENCE</scope>
    <source>
        <strain evidence="2">FC203</strain>
    </source>
</reference>
<feature type="signal peptide" evidence="1">
    <location>
        <begin position="1"/>
        <end position="18"/>
    </location>
</feature>
<name>A0AAD4DN14_9AGAM</name>
<protein>
    <submittedName>
        <fullName evidence="2">Uncharacterized protein</fullName>
    </submittedName>
</protein>
<evidence type="ECO:0000313" key="3">
    <source>
        <dbReference type="Proteomes" id="UP001195769"/>
    </source>
</evidence>
<keyword evidence="3" id="KW-1185">Reference proteome</keyword>
<gene>
    <name evidence="2" type="ORF">F5891DRAFT_504360</name>
</gene>
<evidence type="ECO:0000313" key="2">
    <source>
        <dbReference type="EMBL" id="KAG1884231.1"/>
    </source>
</evidence>